<feature type="compositionally biased region" description="Pro residues" evidence="1">
    <location>
        <begin position="1768"/>
        <end position="1783"/>
    </location>
</feature>
<feature type="region of interest" description="Disordered" evidence="1">
    <location>
        <begin position="2125"/>
        <end position="2176"/>
    </location>
</feature>
<feature type="region of interest" description="Disordered" evidence="1">
    <location>
        <begin position="1041"/>
        <end position="1074"/>
    </location>
</feature>
<feature type="compositionally biased region" description="Basic and acidic residues" evidence="1">
    <location>
        <begin position="1749"/>
        <end position="1764"/>
    </location>
</feature>
<feature type="domain" description="Duffy-antigen binding" evidence="3">
    <location>
        <begin position="938"/>
        <end position="1212"/>
    </location>
</feature>
<feature type="region of interest" description="Disordered" evidence="1">
    <location>
        <begin position="959"/>
        <end position="1015"/>
    </location>
</feature>
<dbReference type="Pfam" id="PF05424">
    <property type="entry name" value="Duffy_binding"/>
    <property type="match status" value="2"/>
</dbReference>
<feature type="compositionally biased region" description="Polar residues" evidence="1">
    <location>
        <begin position="961"/>
        <end position="980"/>
    </location>
</feature>
<accession>W7JBB0</accession>
<dbReference type="Gene3D" id="1.20.58.1930">
    <property type="match status" value="1"/>
</dbReference>
<reference evidence="8 9" key="1">
    <citation type="submission" date="2013-02" db="EMBL/GenBank/DDBJ databases">
        <title>The Genome Sequence of Plasmodium falciparum UGT5.1.</title>
        <authorList>
            <consortium name="The Broad Institute Genome Sequencing Platform"/>
            <consortium name="The Broad Institute Genome Sequencing Center for Infectious Disease"/>
            <person name="Neafsey D."/>
            <person name="Cheeseman I."/>
            <person name="Volkman S."/>
            <person name="Adams J."/>
            <person name="Walker B."/>
            <person name="Young S.K."/>
            <person name="Zeng Q."/>
            <person name="Gargeya S."/>
            <person name="Fitzgerald M."/>
            <person name="Haas B."/>
            <person name="Abouelleil A."/>
            <person name="Alvarado L."/>
            <person name="Arachchi H.M."/>
            <person name="Berlin A.M."/>
            <person name="Chapman S.B."/>
            <person name="Dewar J."/>
            <person name="Goldberg J."/>
            <person name="Griggs A."/>
            <person name="Gujja S."/>
            <person name="Hansen M."/>
            <person name="Howarth C."/>
            <person name="Imamovic A."/>
            <person name="Larimer J."/>
            <person name="McCowan C."/>
            <person name="Murphy C."/>
            <person name="Neiman D."/>
            <person name="Pearson M."/>
            <person name="Priest M."/>
            <person name="Roberts A."/>
            <person name="Saif S."/>
            <person name="Shea T."/>
            <person name="Sisk P."/>
            <person name="Sykes S."/>
            <person name="Wortman J."/>
            <person name="Nusbaum C."/>
            <person name="Birren B."/>
        </authorList>
    </citation>
    <scope>NUCLEOTIDE SEQUENCE [LARGE SCALE GENOMIC DNA]</scope>
    <source>
        <strain evidence="8 9">UGT5.1</strain>
    </source>
</reference>
<dbReference type="InterPro" id="IPR008602">
    <property type="entry name" value="Duffy-antigen-binding"/>
</dbReference>
<feature type="region of interest" description="Disordered" evidence="1">
    <location>
        <begin position="890"/>
        <end position="943"/>
    </location>
</feature>
<evidence type="ECO:0008006" key="10">
    <source>
        <dbReference type="Google" id="ProtNLM"/>
    </source>
</evidence>
<name>W7JBB0_PLAFA</name>
<dbReference type="InterPro" id="IPR054595">
    <property type="entry name" value="DBL_C"/>
</dbReference>
<feature type="compositionally biased region" description="Polar residues" evidence="1">
    <location>
        <begin position="925"/>
        <end position="935"/>
    </location>
</feature>
<feature type="compositionally biased region" description="Polar residues" evidence="1">
    <location>
        <begin position="898"/>
        <end position="909"/>
    </location>
</feature>
<dbReference type="FunFam" id="1.20.58.830:FF:000003">
    <property type="entry name" value="Erythrocyte membrane protein 1, PfEMP1"/>
    <property type="match status" value="1"/>
</dbReference>
<dbReference type="GO" id="GO:0046789">
    <property type="term" value="F:host cell surface receptor binding"/>
    <property type="evidence" value="ECO:0007669"/>
    <property type="project" value="InterPro"/>
</dbReference>
<dbReference type="Proteomes" id="UP000030697">
    <property type="component" value="Unassembled WGS sequence"/>
</dbReference>
<dbReference type="SUPFAM" id="SSF140924">
    <property type="entry name" value="Duffy binding domain-like"/>
    <property type="match status" value="4"/>
</dbReference>
<protein>
    <recommendedName>
        <fullName evidence="10">Erythrocyte membrane protein 1</fullName>
    </recommendedName>
</protein>
<feature type="domain" description="Plasmodium falciparum erythrocyte membrane protein-1 N-terminal segment" evidence="5">
    <location>
        <begin position="15"/>
        <end position="50"/>
    </location>
</feature>
<dbReference type="Pfam" id="PF18562">
    <property type="entry name" value="CIDR1_gamma"/>
    <property type="match status" value="1"/>
</dbReference>
<feature type="region of interest" description="Disordered" evidence="1">
    <location>
        <begin position="1181"/>
        <end position="1250"/>
    </location>
</feature>
<dbReference type="Gene3D" id="1.10.1900.40">
    <property type="entry name" value="Acidic terminal segments, variant surface antigen of PfEMP1"/>
    <property type="match status" value="2"/>
</dbReference>
<feature type="domain" description="Duffy-binding-like" evidence="7">
    <location>
        <begin position="1267"/>
        <end position="1417"/>
    </location>
</feature>
<evidence type="ECO:0000259" key="2">
    <source>
        <dbReference type="Pfam" id="PF03011"/>
    </source>
</evidence>
<dbReference type="InterPro" id="IPR042202">
    <property type="entry name" value="Duffy-ag-bd_sf"/>
</dbReference>
<feature type="domain" description="Duffy-binding-like" evidence="2">
    <location>
        <begin position="628"/>
        <end position="783"/>
    </location>
</feature>
<feature type="region of interest" description="Disordered" evidence="1">
    <location>
        <begin position="1130"/>
        <end position="1155"/>
    </location>
</feature>
<dbReference type="GO" id="GO:0016020">
    <property type="term" value="C:membrane"/>
    <property type="evidence" value="ECO:0007669"/>
    <property type="project" value="InterPro"/>
</dbReference>
<evidence type="ECO:0000259" key="7">
    <source>
        <dbReference type="Pfam" id="PF22672"/>
    </source>
</evidence>
<dbReference type="Gene3D" id="1.20.1310.20">
    <property type="entry name" value="Duffy-antigen binding domain"/>
    <property type="match status" value="2"/>
</dbReference>
<dbReference type="EMBL" id="KE124598">
    <property type="protein sequence ID" value="EWC76152.1"/>
    <property type="molecule type" value="Genomic_DNA"/>
</dbReference>
<dbReference type="FunFam" id="1.20.58.830:FF:000002">
    <property type="entry name" value="Erythrocyte membrane protein 1, PfEMP1"/>
    <property type="match status" value="1"/>
</dbReference>
<evidence type="ECO:0000313" key="9">
    <source>
        <dbReference type="Proteomes" id="UP000030697"/>
    </source>
</evidence>
<proteinExistence type="predicted"/>
<feature type="compositionally biased region" description="Low complexity" evidence="1">
    <location>
        <begin position="981"/>
        <end position="1004"/>
    </location>
</feature>
<feature type="compositionally biased region" description="Acidic residues" evidence="1">
    <location>
        <begin position="808"/>
        <end position="837"/>
    </location>
</feature>
<evidence type="ECO:0000259" key="3">
    <source>
        <dbReference type="Pfam" id="PF05424"/>
    </source>
</evidence>
<evidence type="ECO:0000313" key="8">
    <source>
        <dbReference type="EMBL" id="EWC76152.1"/>
    </source>
</evidence>
<feature type="region of interest" description="Disordered" evidence="1">
    <location>
        <begin position="1713"/>
        <end position="1789"/>
    </location>
</feature>
<feature type="compositionally biased region" description="Basic and acidic residues" evidence="1">
    <location>
        <begin position="2125"/>
        <end position="2134"/>
    </location>
</feature>
<evidence type="ECO:0000259" key="6">
    <source>
        <dbReference type="Pfam" id="PF18562"/>
    </source>
</evidence>
<feature type="region of interest" description="Disordered" evidence="1">
    <location>
        <begin position="778"/>
        <end position="859"/>
    </location>
</feature>
<dbReference type="FunFam" id="1.20.58.1930:FF:000001">
    <property type="entry name" value="Erythrocyte membrane protein 1, PfEMP1"/>
    <property type="match status" value="1"/>
</dbReference>
<dbReference type="Pfam" id="PF15445">
    <property type="entry name" value="ATS"/>
    <property type="match status" value="1"/>
</dbReference>
<dbReference type="Pfam" id="PF03011">
    <property type="entry name" value="PFEMP"/>
    <property type="match status" value="2"/>
</dbReference>
<dbReference type="InterPro" id="IPR029210">
    <property type="entry name" value="PfEMP1_NTS"/>
</dbReference>
<dbReference type="Pfam" id="PF15447">
    <property type="entry name" value="NTS"/>
    <property type="match status" value="1"/>
</dbReference>
<feature type="domain" description="Duffy-binding-like" evidence="2">
    <location>
        <begin position="1545"/>
        <end position="1691"/>
    </location>
</feature>
<evidence type="ECO:0000259" key="5">
    <source>
        <dbReference type="Pfam" id="PF15447"/>
    </source>
</evidence>
<organism evidence="8 9">
    <name type="scientific">Plasmodium falciparum UGT5.1</name>
    <dbReference type="NCBI Taxonomy" id="1237627"/>
    <lineage>
        <taxon>Eukaryota</taxon>
        <taxon>Sar</taxon>
        <taxon>Alveolata</taxon>
        <taxon>Apicomplexa</taxon>
        <taxon>Aconoidasida</taxon>
        <taxon>Haemosporida</taxon>
        <taxon>Plasmodiidae</taxon>
        <taxon>Plasmodium</taxon>
        <taxon>Plasmodium (Laverania)</taxon>
    </lineage>
</organism>
<dbReference type="FunFam" id="1.10.1900.40:FF:000005">
    <property type="entry name" value="Erythrocyte membrane protein 1, PfEMP1"/>
    <property type="match status" value="1"/>
</dbReference>
<sequence>MAAQGGGEDGIEDESAKHLLDSIGKKVHDQVKNAANDFSDDLKGKLLEAKDMGETAGFSDTCKLVEQYRSKAKGDGERYPCTELGGKKGENRFSDTLGGQCTDSKMRSDGIGACAPFRRLHLCDYNLETIETTSTAKHDLLAEVCMAAYYEGDLIKTRYTRHQQTNPDSQLCTVLARSFADIGDIIRGRDLFYGNTQESTQRKVLDEKLKTIFGKIHSDVTRGKKGAKDRYEDNDTDKNYYQLREDWWTANRHTVWEAITCKAEQNNKYFRDACSGGTSPIQGDCRCPKTSGGKAGKGSGDVNIVPTYFDYVPQYLRWFEEWAEDFCRLRKHRLKDAIDKCRGPSGNDKYCSGNGFDCEETIRGDRVFVEGKDCIDCHHSCTPFVKWLDNQKLEFLKQKKKYTSEIKKYKNGASGSTGGRAKRSVSTTNYDGYESKFYKELKEKKKYGKVNGFLELLNKETTCKKINDEEEGGKIDFKTVNSGSAKKGGDGNKTFYRTKYCEACPWCGVNGPKENWTPKGKETCGSAETKTYDRKNITEIPVLTPEEGQSRILKKYKNFCDAKGEKDAPGKNGEKGEKGEKGDQIKKWECHYDDKGTPNVQTDDSDNCIQGEWQNFTGKETVKSYNAFFWKWVHDMLHDSVEWKRELSKCINNNTNGNRCRNGCNRDCKCYESWVEQKETEWGNIVEHFGKQKNISAVGPLAEMMKHDIILEGVLKGGNLLQNIKDVHGDTDDIEHIEALLDEEKKKNQVEAAGTDNKNKTTIDKLLKHEKEQAEQCKKIQKECEEQESADRSLNPLPPANPSPPPEEKEDEDDDDNYASEDEVEEEGGDAEGEDGKEETVNQEGSEPAAPPPPTQNDVNVCSIVADIFKETESLDAACTQKYAKNNSRLGWKCIPTSGENTTTGSKSESPPRRARSAEGATGRSGDNTGSSDATTGGLCIPPRRRKLYVTPLTKWAEKYTGNTQSVGGTTQVEGQVAAQSSSSSESSQASEASQTSSSSSTPSPSDPRDDDLRNAFVESAAIETFFLWHKYKVDKQKEIAEKKKQQQADGLFATPDGGSVDGDDEDPQNQLKKGIIPDGFLRQMFYTLGDYRDILYSGSKDAKNGYNDILRGDKEIAQRESKIQQKLKTFFSNSGDKPSTGTSPGSSSVKNPKTWWETNGQHIWHGMICALTYDTDSGAKDKAPTQNGDLKDKLWDDTEKKPKKNDNVPDYTYENVELKEDKNSGAKTNEDTSSHSGTGAKTSGDNNPPKLIDFVLRPPYFRYLEEWGQNFCKERKKRLEKIKGECRSDKPGRQYCSGDGHDCIEKNLRHHKMLEDPNCPSCYEQCRKYRKWIDIKFEEFHNQKNKYGEEHGKVIACSKNGGGDNNCCTEIEKKNTAPHFLAALKHCKDDEAGEVKKSNDPNNKIDFNDPKTTFGPLEYCKTCPFNGVTCNSGGRGGRIGGTNGCTEKDPKWKSVFNGMSENSGKTTTIDVQMIDRRGPFIKEYLNNLEQSKNSEKSFKDSYLFKSVRTQEWKCKFENVKKDVCYLKNFNDKIDLNQYTTFKVFLVYWLEDFLYGYYILKKKRIIDLCTKNGGNTCDKEPKIDCACVKAWVDQKKKEWKQIQEHFNNRNPTKGDDDMKSSVKQLLDPLIPRMDLVNGKEKINELNEFLKSYECKCADSSQKNVGYEDAIECMLKKLEEKTKKCAEAHKENSGEKCSPAPQQTLDLDDQIDEDPENKVEKPAICGDVDTTEEEETDEKCEEASSPDSTVPEKKEQEPTEKKNTEDQTPPTPSPAVPPSTPTKPLPSDNTSDILKTTIPFGIALALTSIVFLFLKKKTKSTIDLLRVINIPKGDYDIPTKLSPNRYIPYTSGKYRGKRYIYLEGDSGTDSGYTDHYSDITSSSESEYEEMDINDIYVPGSPKYKTLIEVVLEPSGNNTTASGNNTTASDTQNDIPNDGIPSSKFTDNEWNTLKDEFISQYLQSEQPNDIPNDYSSGDIPFNTEPNILYFNKPEEKPFIMSIHDRDLYTGEEYSYNVNMVNSMDDIPINRDNNPYSGIDLINDTLSGNQHIDIYDEVLKRKENELFGTNHTKKNTSTNSVAKLTNSDPILNQINLFHKWLDRHRDMCEQWNNKEELLDKLKEEWENETHSGNKHSDIPSGKLSDTPSDNNIHSDIHPSDIPSGKLSDIPSDNNIPSSNQILNTDVSIQIHMDNPKPTNEFTYVDSNPNQVDDTYVDSNPDNSSMDTILEDLEKYNEPYYDVQDDIYYDVNDHDASTVDSNNMDVSSKVQIEMDVNTKLVKEKYPIADVWDI</sequence>
<feature type="domain" description="Duffy-antigen binding" evidence="3">
    <location>
        <begin position="112"/>
        <end position="317"/>
    </location>
</feature>
<feature type="compositionally biased region" description="Basic and acidic residues" evidence="1">
    <location>
        <begin position="1181"/>
        <end position="1208"/>
    </location>
</feature>
<feature type="compositionally biased region" description="Pro residues" evidence="1">
    <location>
        <begin position="796"/>
        <end position="805"/>
    </location>
</feature>
<feature type="compositionally biased region" description="Acidic residues" evidence="1">
    <location>
        <begin position="1728"/>
        <end position="1739"/>
    </location>
</feature>
<feature type="compositionally biased region" description="Basic and acidic residues" evidence="1">
    <location>
        <begin position="1217"/>
        <end position="1234"/>
    </location>
</feature>
<dbReference type="FunFam" id="1.20.1310.20:FF:000001">
    <property type="entry name" value="Erythrocyte membrane protein 1, PfEMP1"/>
    <property type="match status" value="1"/>
</dbReference>
<feature type="domain" description="Duffy-binding-like" evidence="7">
    <location>
        <begin position="321"/>
        <end position="480"/>
    </location>
</feature>
<evidence type="ECO:0000259" key="4">
    <source>
        <dbReference type="Pfam" id="PF15445"/>
    </source>
</evidence>
<feature type="compositionally biased region" description="Low complexity" evidence="1">
    <location>
        <begin position="1913"/>
        <end position="1927"/>
    </location>
</feature>
<feature type="compositionally biased region" description="Low complexity" evidence="1">
    <location>
        <begin position="1139"/>
        <end position="1149"/>
    </location>
</feature>
<evidence type="ECO:0000256" key="1">
    <source>
        <dbReference type="SAM" id="MobiDB-lite"/>
    </source>
</evidence>
<dbReference type="FunFam" id="1.10.1900.40:FF:000001">
    <property type="entry name" value="Erythrocyte membrane protein 1"/>
    <property type="match status" value="1"/>
</dbReference>
<feature type="region of interest" description="Disordered" evidence="1">
    <location>
        <begin position="1913"/>
        <end position="1944"/>
    </location>
</feature>
<dbReference type="InterPro" id="IPR004258">
    <property type="entry name" value="DBL"/>
</dbReference>
<dbReference type="Gene3D" id="1.20.58.830">
    <property type="match status" value="3"/>
</dbReference>
<dbReference type="InterPro" id="IPR044932">
    <property type="entry name" value="PfEMP1_ATS_sf"/>
</dbReference>
<dbReference type="OrthoDB" id="10564068at2759"/>
<feature type="compositionally biased region" description="Polar residues" evidence="1">
    <location>
        <begin position="2167"/>
        <end position="2176"/>
    </location>
</feature>
<dbReference type="InterPro" id="IPR029211">
    <property type="entry name" value="PfEMP1_ATS"/>
</dbReference>
<dbReference type="InterPro" id="IPR041480">
    <property type="entry name" value="CIDR1_gamma"/>
</dbReference>
<dbReference type="Pfam" id="PF22672">
    <property type="entry name" value="DBL_C"/>
    <property type="match status" value="2"/>
</dbReference>
<gene>
    <name evidence="8" type="ORF">C923_03178</name>
</gene>
<feature type="compositionally biased region" description="Polar residues" evidence="1">
    <location>
        <begin position="1235"/>
        <end position="1247"/>
    </location>
</feature>
<feature type="domain" description="Cysteine-rich interdomain region 1 gamma" evidence="6">
    <location>
        <begin position="1467"/>
        <end position="1529"/>
    </location>
</feature>
<feature type="domain" description="Plasmodium falciparum erythrocyte membrane protein 1 acidic terminal segment" evidence="4">
    <location>
        <begin position="1796"/>
        <end position="2289"/>
    </location>
</feature>